<dbReference type="EMBL" id="BMGG01000008">
    <property type="protein sequence ID" value="GGC81347.1"/>
    <property type="molecule type" value="Genomic_DNA"/>
</dbReference>
<feature type="region of interest" description="Disordered" evidence="1">
    <location>
        <begin position="73"/>
        <end position="93"/>
    </location>
</feature>
<evidence type="ECO:0000256" key="1">
    <source>
        <dbReference type="SAM" id="MobiDB-lite"/>
    </source>
</evidence>
<proteinExistence type="predicted"/>
<dbReference type="Gene3D" id="1.10.10.1320">
    <property type="entry name" value="Anti-sigma factor, zinc-finger domain"/>
    <property type="match status" value="1"/>
</dbReference>
<dbReference type="InterPro" id="IPR012807">
    <property type="entry name" value="Anti-sigma_ChrR"/>
</dbReference>
<accession>A0A916UP45</accession>
<name>A0A916UP45_9HYPH</name>
<gene>
    <name evidence="3" type="primary">chrR</name>
    <name evidence="3" type="ORF">GCM10010994_44140</name>
</gene>
<feature type="domain" description="ChrR-like cupin" evidence="2">
    <location>
        <begin position="109"/>
        <end position="196"/>
    </location>
</feature>
<evidence type="ECO:0000313" key="4">
    <source>
        <dbReference type="Proteomes" id="UP000637002"/>
    </source>
</evidence>
<dbReference type="Pfam" id="PF12973">
    <property type="entry name" value="Cupin_7"/>
    <property type="match status" value="1"/>
</dbReference>
<reference evidence="3" key="2">
    <citation type="submission" date="2020-09" db="EMBL/GenBank/DDBJ databases">
        <authorList>
            <person name="Sun Q."/>
            <person name="Zhou Y."/>
        </authorList>
    </citation>
    <scope>NUCLEOTIDE SEQUENCE</scope>
    <source>
        <strain evidence="3">CGMCC 1.12919</strain>
    </source>
</reference>
<sequence>MTISHHPSDETLLRFAAGRLPSGPAFVVATHVSGCAACRDRVAAFETVGGALLEEMPPTPLAPEALARVLAAIDGPPRPRPGERRRPEPPLLPDGHALPAPLLVCNLGPWRWFGAGIRVSRVTIPGDPAARLNLLRVGANRKLPEHGHAGLELTQVLSGSFSDRLGHYRPGDLAEVDSAVDHQPVADPDGECICLAALEGEMRLGGLLGRLLQPLIRF</sequence>
<dbReference type="InterPro" id="IPR011051">
    <property type="entry name" value="RmlC_Cupin_sf"/>
</dbReference>
<keyword evidence="4" id="KW-1185">Reference proteome</keyword>
<dbReference type="RefSeq" id="WP_188611332.1">
    <property type="nucleotide sequence ID" value="NZ_BMGG01000008.1"/>
</dbReference>
<reference evidence="3" key="1">
    <citation type="journal article" date="2014" name="Int. J. Syst. Evol. Microbiol.">
        <title>Complete genome sequence of Corynebacterium casei LMG S-19264T (=DSM 44701T), isolated from a smear-ripened cheese.</title>
        <authorList>
            <consortium name="US DOE Joint Genome Institute (JGI-PGF)"/>
            <person name="Walter F."/>
            <person name="Albersmeier A."/>
            <person name="Kalinowski J."/>
            <person name="Ruckert C."/>
        </authorList>
    </citation>
    <scope>NUCLEOTIDE SEQUENCE</scope>
    <source>
        <strain evidence="3">CGMCC 1.12919</strain>
    </source>
</reference>
<dbReference type="InterPro" id="IPR041916">
    <property type="entry name" value="Anti_sigma_zinc_sf"/>
</dbReference>
<evidence type="ECO:0000259" key="2">
    <source>
        <dbReference type="Pfam" id="PF12973"/>
    </source>
</evidence>
<comment type="caution">
    <text evidence="3">The sequence shown here is derived from an EMBL/GenBank/DDBJ whole genome shotgun (WGS) entry which is preliminary data.</text>
</comment>
<dbReference type="InterPro" id="IPR014710">
    <property type="entry name" value="RmlC-like_jellyroll"/>
</dbReference>
<dbReference type="AlphaFoldDB" id="A0A916UP45"/>
<dbReference type="NCBIfam" id="TIGR02451">
    <property type="entry name" value="anti_sig_ChrR"/>
    <property type="match status" value="1"/>
</dbReference>
<dbReference type="SUPFAM" id="SSF51182">
    <property type="entry name" value="RmlC-like cupins"/>
    <property type="match status" value="1"/>
</dbReference>
<protein>
    <submittedName>
        <fullName evidence="3">Anti-sigma-E factor ChrR</fullName>
    </submittedName>
</protein>
<dbReference type="CDD" id="cd20301">
    <property type="entry name" value="cupin_ChrR"/>
    <property type="match status" value="1"/>
</dbReference>
<evidence type="ECO:0000313" key="3">
    <source>
        <dbReference type="EMBL" id="GGC81347.1"/>
    </source>
</evidence>
<dbReference type="Proteomes" id="UP000637002">
    <property type="component" value="Unassembled WGS sequence"/>
</dbReference>
<organism evidence="3 4">
    <name type="scientific">Chelatococcus reniformis</name>
    <dbReference type="NCBI Taxonomy" id="1494448"/>
    <lineage>
        <taxon>Bacteria</taxon>
        <taxon>Pseudomonadati</taxon>
        <taxon>Pseudomonadota</taxon>
        <taxon>Alphaproteobacteria</taxon>
        <taxon>Hyphomicrobiales</taxon>
        <taxon>Chelatococcaceae</taxon>
        <taxon>Chelatococcus</taxon>
    </lineage>
</organism>
<dbReference type="Gene3D" id="2.60.120.10">
    <property type="entry name" value="Jelly Rolls"/>
    <property type="match status" value="1"/>
</dbReference>
<dbReference type="InterPro" id="IPR025979">
    <property type="entry name" value="ChrR-like_cupin_dom"/>
</dbReference>